<dbReference type="SUPFAM" id="SSF53167">
    <property type="entry name" value="Purine and uridine phosphorylases"/>
    <property type="match status" value="1"/>
</dbReference>
<reference evidence="2" key="1">
    <citation type="submission" date="2020-03" db="EMBL/GenBank/DDBJ databases">
        <title>Draft Genome Sequence of Cylindrodendrum hubeiense.</title>
        <authorList>
            <person name="Buettner E."/>
            <person name="Kellner H."/>
        </authorList>
    </citation>
    <scope>NUCLEOTIDE SEQUENCE</scope>
    <source>
        <strain evidence="2">IHI 201604</strain>
    </source>
</reference>
<dbReference type="InterPro" id="IPR000845">
    <property type="entry name" value="Nucleoside_phosphorylase_d"/>
</dbReference>
<feature type="domain" description="Nucleoside phosphorylase" evidence="1">
    <location>
        <begin position="20"/>
        <end position="280"/>
    </location>
</feature>
<evidence type="ECO:0000313" key="3">
    <source>
        <dbReference type="Proteomes" id="UP000722485"/>
    </source>
</evidence>
<comment type="caution">
    <text evidence="2">The sequence shown here is derived from an EMBL/GenBank/DDBJ whole genome shotgun (WGS) entry which is preliminary data.</text>
</comment>
<sequence>MTSQPVGPPLPRPATRDGFEIAIICALTLEADAVEALFDVYWDDEGPPFDKAPGDPNAYSTGAIGRYNVVLAHMPGMGKANAAIVANNCRASFPSIKLALVVGVCGVVPFGPNGEEIILGDVVISDGVIQYDLGCQLPGHFVRKDTVLDSLGRPNLEIRAVLAKLKGVRARRLLATKMAGYLDILRLEPLLGAEHLGTIDDNLFEAKYAHIGDKESCEQAGCNGKLVPRRRLEAAQGNPTPAVHFGLIASGDSVMKSGEDRDAIAAKEDVIAFEMEGAGVWDSFPSVVIKGACDYADSHKRKSWQRYAAATAAACMKAFLSHWVPSLPRGTRTGQEQPAVSVKYLVPYTSNPDFVGRSEILNELKLQLGHTQQTTRTSQARSSLYGLGGVGKTQIALAYVLWLKAEYPATSIFWVHASNAERFRQAYASIAQENQIPGHAEPKVDILPLVKGWLENNHGQWLMVIDNADDVELFTSKPTTSSDELNNQALISYLPECAHGAILITTRNKKVGVRLTRGQKPIEVLCMNKEESENLLRARLKGIGATSATLLSLSSQLEHLPLALAQGAAFIQETSITVDKYLELLGGSDENTIDLLSKEFETFGRDSEAPKAVSQTWILSFQQIEQKHTLASKLLSFMSILDREDIPGLFISHYSKQKQNGGPWSDVEVTEALGILKAFSFITEENSGSFDMHRLVQAD</sequence>
<accession>A0A9P5HBR2</accession>
<dbReference type="InterPro" id="IPR053137">
    <property type="entry name" value="NLR-like"/>
</dbReference>
<dbReference type="InterPro" id="IPR035994">
    <property type="entry name" value="Nucleoside_phosphorylase_sf"/>
</dbReference>
<dbReference type="GO" id="GO:0009116">
    <property type="term" value="P:nucleoside metabolic process"/>
    <property type="evidence" value="ECO:0007669"/>
    <property type="project" value="InterPro"/>
</dbReference>
<dbReference type="PANTHER" id="PTHR46082:SF6">
    <property type="entry name" value="AAA+ ATPASE DOMAIN-CONTAINING PROTEIN-RELATED"/>
    <property type="match status" value="1"/>
</dbReference>
<organism evidence="2 3">
    <name type="scientific">Cylindrodendrum hubeiense</name>
    <dbReference type="NCBI Taxonomy" id="595255"/>
    <lineage>
        <taxon>Eukaryota</taxon>
        <taxon>Fungi</taxon>
        <taxon>Dikarya</taxon>
        <taxon>Ascomycota</taxon>
        <taxon>Pezizomycotina</taxon>
        <taxon>Sordariomycetes</taxon>
        <taxon>Hypocreomycetidae</taxon>
        <taxon>Hypocreales</taxon>
        <taxon>Nectriaceae</taxon>
        <taxon>Cylindrodendrum</taxon>
    </lineage>
</organism>
<dbReference type="PANTHER" id="PTHR46082">
    <property type="entry name" value="ATP/GTP-BINDING PROTEIN-RELATED"/>
    <property type="match status" value="1"/>
</dbReference>
<dbReference type="EMBL" id="JAANBB010000092">
    <property type="protein sequence ID" value="KAF7550748.1"/>
    <property type="molecule type" value="Genomic_DNA"/>
</dbReference>
<protein>
    <recommendedName>
        <fullName evidence="1">Nucleoside phosphorylase domain-containing protein</fullName>
    </recommendedName>
</protein>
<dbReference type="Gene3D" id="3.40.50.300">
    <property type="entry name" value="P-loop containing nucleotide triphosphate hydrolases"/>
    <property type="match status" value="1"/>
</dbReference>
<keyword evidence="3" id="KW-1185">Reference proteome</keyword>
<dbReference type="GO" id="GO:0003824">
    <property type="term" value="F:catalytic activity"/>
    <property type="evidence" value="ECO:0007669"/>
    <property type="project" value="InterPro"/>
</dbReference>
<evidence type="ECO:0000313" key="2">
    <source>
        <dbReference type="EMBL" id="KAF7550748.1"/>
    </source>
</evidence>
<dbReference type="Proteomes" id="UP000722485">
    <property type="component" value="Unassembled WGS sequence"/>
</dbReference>
<dbReference type="InterPro" id="IPR027417">
    <property type="entry name" value="P-loop_NTPase"/>
</dbReference>
<gene>
    <name evidence="2" type="ORF">G7Z17_g5501</name>
</gene>
<dbReference type="AlphaFoldDB" id="A0A9P5HBR2"/>
<evidence type="ECO:0000259" key="1">
    <source>
        <dbReference type="Pfam" id="PF01048"/>
    </source>
</evidence>
<dbReference type="SUPFAM" id="SSF52540">
    <property type="entry name" value="P-loop containing nucleoside triphosphate hydrolases"/>
    <property type="match status" value="1"/>
</dbReference>
<name>A0A9P5HBR2_9HYPO</name>
<proteinExistence type="predicted"/>
<dbReference type="Pfam" id="PF01048">
    <property type="entry name" value="PNP_UDP_1"/>
    <property type="match status" value="1"/>
</dbReference>
<dbReference type="Gene3D" id="3.40.50.1580">
    <property type="entry name" value="Nucleoside phosphorylase domain"/>
    <property type="match status" value="1"/>
</dbReference>
<dbReference type="OrthoDB" id="626167at2759"/>